<dbReference type="PANTHER" id="PTHR43033">
    <property type="entry name" value="TRNA(ILE)-LYSIDINE SYNTHASE-RELATED"/>
    <property type="match status" value="1"/>
</dbReference>
<dbReference type="SUPFAM" id="SSF82829">
    <property type="entry name" value="MesJ substrate recognition domain-like"/>
    <property type="match status" value="1"/>
</dbReference>
<evidence type="ECO:0000313" key="10">
    <source>
        <dbReference type="EMBL" id="BAO83401.1"/>
    </source>
</evidence>
<dbReference type="GO" id="GO:0005737">
    <property type="term" value="C:cytoplasm"/>
    <property type="evidence" value="ECO:0007669"/>
    <property type="project" value="UniProtKB-SubCell"/>
</dbReference>
<dbReference type="Pfam" id="PF09179">
    <property type="entry name" value="TilS"/>
    <property type="match status" value="1"/>
</dbReference>
<dbReference type="GO" id="GO:0006400">
    <property type="term" value="P:tRNA modification"/>
    <property type="evidence" value="ECO:0007669"/>
    <property type="project" value="UniProtKB-UniRule"/>
</dbReference>
<dbReference type="PANTHER" id="PTHR43033:SF1">
    <property type="entry name" value="TRNA(ILE)-LYSIDINE SYNTHASE-RELATED"/>
    <property type="match status" value="1"/>
</dbReference>
<dbReference type="SUPFAM" id="SSF52402">
    <property type="entry name" value="Adenine nucleotide alpha hydrolases-like"/>
    <property type="match status" value="1"/>
</dbReference>
<proteinExistence type="inferred from homology"/>
<comment type="domain">
    <text evidence="7">The N-terminal region contains the highly conserved SGGXDS motif, predicted to be a P-loop motif involved in ATP binding.</text>
</comment>
<dbReference type="GO" id="GO:0032267">
    <property type="term" value="F:tRNA(Ile)-lysidine synthase activity"/>
    <property type="evidence" value="ECO:0007669"/>
    <property type="project" value="UniProtKB-EC"/>
</dbReference>
<reference evidence="10 11" key="1">
    <citation type="journal article" date="2014" name="Nat. Commun.">
        <title>Physiological and genomic features of highly alkaliphilic hydrogen-utilizing Betaproteobacteria from a continental serpentinizing site.</title>
        <authorList>
            <person name="Suzuki S."/>
            <person name="Kuenen J.G."/>
            <person name="Schipper K."/>
            <person name="van der Velde S."/>
            <person name="Ishii S."/>
            <person name="Wu A."/>
            <person name="Sorokin D.Y."/>
            <person name="Tenney A."/>
            <person name="Meng X.Y."/>
            <person name="Morrill P.L."/>
            <person name="Kamagata Y."/>
            <person name="Muyzer G."/>
            <person name="Nealson K.H."/>
        </authorList>
    </citation>
    <scope>NUCLEOTIDE SEQUENCE [LARGE SCALE GENOMIC DNA]</scope>
    <source>
        <strain evidence="10 11">B1</strain>
    </source>
</reference>
<evidence type="ECO:0000256" key="5">
    <source>
        <dbReference type="ARBA" id="ARBA00022840"/>
    </source>
</evidence>
<dbReference type="EMBL" id="AP014569">
    <property type="protein sequence ID" value="BAO83401.1"/>
    <property type="molecule type" value="Genomic_DNA"/>
</dbReference>
<feature type="domain" description="tRNA(Ile)-lysidine/2-thiocytidine synthase N-terminal" evidence="8">
    <location>
        <begin position="47"/>
        <end position="222"/>
    </location>
</feature>
<dbReference type="InterPro" id="IPR012795">
    <property type="entry name" value="tRNA_Ile_lys_synt_N"/>
</dbReference>
<dbReference type="InterPro" id="IPR012094">
    <property type="entry name" value="tRNA_Ile_lys_synt"/>
</dbReference>
<name>A0A060NLJ6_9BURK</name>
<dbReference type="Gene3D" id="3.40.50.620">
    <property type="entry name" value="HUPs"/>
    <property type="match status" value="1"/>
</dbReference>
<organism evidence="10 11">
    <name type="scientific">Serpentinimonas maccroryi</name>
    <dbReference type="NCBI Taxonomy" id="1458426"/>
    <lineage>
        <taxon>Bacteria</taxon>
        <taxon>Pseudomonadati</taxon>
        <taxon>Pseudomonadota</taxon>
        <taxon>Betaproteobacteria</taxon>
        <taxon>Burkholderiales</taxon>
        <taxon>Comamonadaceae</taxon>
        <taxon>Serpentinimonas</taxon>
    </lineage>
</organism>
<comment type="catalytic activity">
    <reaction evidence="6 7">
        <text>cytidine(34) in tRNA(Ile2) + L-lysine + ATP = lysidine(34) in tRNA(Ile2) + AMP + diphosphate + H(+)</text>
        <dbReference type="Rhea" id="RHEA:43744"/>
        <dbReference type="Rhea" id="RHEA-COMP:10625"/>
        <dbReference type="Rhea" id="RHEA-COMP:10670"/>
        <dbReference type="ChEBI" id="CHEBI:15378"/>
        <dbReference type="ChEBI" id="CHEBI:30616"/>
        <dbReference type="ChEBI" id="CHEBI:32551"/>
        <dbReference type="ChEBI" id="CHEBI:33019"/>
        <dbReference type="ChEBI" id="CHEBI:82748"/>
        <dbReference type="ChEBI" id="CHEBI:83665"/>
        <dbReference type="ChEBI" id="CHEBI:456215"/>
        <dbReference type="EC" id="6.3.4.19"/>
    </reaction>
</comment>
<keyword evidence="11" id="KW-1185">Reference proteome</keyword>
<dbReference type="Gene3D" id="1.20.59.20">
    <property type="match status" value="1"/>
</dbReference>
<evidence type="ECO:0000256" key="7">
    <source>
        <dbReference type="HAMAP-Rule" id="MF_01161"/>
    </source>
</evidence>
<dbReference type="STRING" id="1458426.SMCB_1173"/>
<evidence type="ECO:0000256" key="6">
    <source>
        <dbReference type="ARBA" id="ARBA00048539"/>
    </source>
</evidence>
<keyword evidence="2 7" id="KW-0436">Ligase</keyword>
<keyword evidence="4 7" id="KW-0547">Nucleotide-binding</keyword>
<evidence type="ECO:0000256" key="2">
    <source>
        <dbReference type="ARBA" id="ARBA00022598"/>
    </source>
</evidence>
<dbReference type="HOGENOM" id="CLU_018869_2_1_4"/>
<feature type="binding site" evidence="7">
    <location>
        <begin position="51"/>
        <end position="56"/>
    </location>
    <ligand>
        <name>ATP</name>
        <dbReference type="ChEBI" id="CHEBI:30616"/>
    </ligand>
</feature>
<evidence type="ECO:0000313" key="11">
    <source>
        <dbReference type="Proteomes" id="UP000066014"/>
    </source>
</evidence>
<keyword evidence="3 7" id="KW-0819">tRNA processing</keyword>
<comment type="function">
    <text evidence="7">Ligates lysine onto the cytidine present at position 34 of the AUA codon-specific tRNA(Ile) that contains the anticodon CAU, in an ATP-dependent manner. Cytidine is converted to lysidine, thus changing the amino acid specificity of the tRNA from methionine to isoleucine.</text>
</comment>
<keyword evidence="5 7" id="KW-0067">ATP-binding</keyword>
<dbReference type="AlphaFoldDB" id="A0A060NLJ6"/>
<dbReference type="Proteomes" id="UP000066014">
    <property type="component" value="Chromosome"/>
</dbReference>
<comment type="similarity">
    <text evidence="7">Belongs to the tRNA(Ile)-lysidine synthase family.</text>
</comment>
<evidence type="ECO:0000256" key="1">
    <source>
        <dbReference type="ARBA" id="ARBA00022490"/>
    </source>
</evidence>
<dbReference type="NCBIfam" id="TIGR02432">
    <property type="entry name" value="lysidine_TilS_N"/>
    <property type="match status" value="1"/>
</dbReference>
<evidence type="ECO:0000259" key="8">
    <source>
        <dbReference type="Pfam" id="PF01171"/>
    </source>
</evidence>
<dbReference type="OrthoDB" id="9807403at2"/>
<dbReference type="RefSeq" id="WP_082027262.1">
    <property type="nucleotide sequence ID" value="NZ_AP014569.1"/>
</dbReference>
<dbReference type="InterPro" id="IPR014729">
    <property type="entry name" value="Rossmann-like_a/b/a_fold"/>
</dbReference>
<protein>
    <recommendedName>
        <fullName evidence="7">tRNA(Ile)-lysidine synthase</fullName>
        <ecNumber evidence="7">6.3.4.19</ecNumber>
    </recommendedName>
    <alternativeName>
        <fullName evidence="7">tRNA(Ile)-2-lysyl-cytidine synthase</fullName>
    </alternativeName>
    <alternativeName>
        <fullName evidence="7">tRNA(Ile)-lysidine synthetase</fullName>
    </alternativeName>
</protein>
<dbReference type="HAMAP" id="MF_01161">
    <property type="entry name" value="tRNA_Ile_lys_synt"/>
    <property type="match status" value="1"/>
</dbReference>
<dbReference type="EC" id="6.3.4.19" evidence="7"/>
<evidence type="ECO:0000256" key="3">
    <source>
        <dbReference type="ARBA" id="ARBA00022694"/>
    </source>
</evidence>
<keyword evidence="1 7" id="KW-0963">Cytoplasm</keyword>
<comment type="subcellular location">
    <subcellularLocation>
        <location evidence="7">Cytoplasm</location>
    </subcellularLocation>
</comment>
<dbReference type="InterPro" id="IPR011063">
    <property type="entry name" value="TilS/TtcA_N"/>
</dbReference>
<feature type="domain" description="tRNA(Ile)-lysidine synthase substrate-binding" evidence="9">
    <location>
        <begin position="270"/>
        <end position="318"/>
    </location>
</feature>
<accession>A0A060NLJ6</accession>
<dbReference type="Pfam" id="PF01171">
    <property type="entry name" value="ATP_bind_3"/>
    <property type="match status" value="1"/>
</dbReference>
<gene>
    <name evidence="7 10" type="primary">tilS</name>
    <name evidence="10" type="ORF">SMCB_1173</name>
</gene>
<sequence length="358" mass="38169">MAQAPPAGASEPPPGALLDFPGLPSLRAWAQRHGLPAHARAAPQPWAVAYSGGADSTALLLAAHALWPGRVQALHIHHGLQPAADGFVAHAERFCAALGLPLHIERVQAQPARGQSPEEAARKARYAALARLAQAHGAGWVLLAQQAQDQIETLLLALTRGAGLPGLAAMPEAMQRHGVCFGRPWLLEDGAALRQRLQQLGQPYLHDPSNLDLRYTRNRIRSQLLPVLLEHFPASRHTFARSAAQAAQAQRLLTELAALDLQAVGNPPAIAALQALSPDRQANLLRHWLRSQHGTQASAAQLQQLLHQVAACRTRGHWIELKVGQGRVLRCGAYLGFLACAVLPGKGGASSVRGSKSA</sequence>
<evidence type="ECO:0000256" key="4">
    <source>
        <dbReference type="ARBA" id="ARBA00022741"/>
    </source>
</evidence>
<dbReference type="CDD" id="cd01992">
    <property type="entry name" value="TilS_N"/>
    <property type="match status" value="1"/>
</dbReference>
<dbReference type="KEGG" id="cbab:SMCB_1173"/>
<dbReference type="InterPro" id="IPR015262">
    <property type="entry name" value="tRNA_Ile_lys_synt_subst-bd"/>
</dbReference>
<evidence type="ECO:0000259" key="9">
    <source>
        <dbReference type="Pfam" id="PF09179"/>
    </source>
</evidence>
<dbReference type="GO" id="GO:0005524">
    <property type="term" value="F:ATP binding"/>
    <property type="evidence" value="ECO:0007669"/>
    <property type="project" value="UniProtKB-UniRule"/>
</dbReference>